<comment type="caution">
    <text evidence="1">The sequence shown here is derived from an EMBL/GenBank/DDBJ whole genome shotgun (WGS) entry which is preliminary data.</text>
</comment>
<organism evidence="1 2">
    <name type="scientific">Streptomyces osmaniensis</name>
    <dbReference type="NCBI Taxonomy" id="593134"/>
    <lineage>
        <taxon>Bacteria</taxon>
        <taxon>Bacillati</taxon>
        <taxon>Actinomycetota</taxon>
        <taxon>Actinomycetes</taxon>
        <taxon>Kitasatosporales</taxon>
        <taxon>Streptomycetaceae</taxon>
        <taxon>Streptomyces</taxon>
    </lineage>
</organism>
<evidence type="ECO:0000313" key="2">
    <source>
        <dbReference type="Proteomes" id="UP001500707"/>
    </source>
</evidence>
<accession>A0ABP6VUL6</accession>
<dbReference type="Proteomes" id="UP001500707">
    <property type="component" value="Unassembled WGS sequence"/>
</dbReference>
<reference evidence="2" key="1">
    <citation type="journal article" date="2019" name="Int. J. Syst. Evol. Microbiol.">
        <title>The Global Catalogue of Microorganisms (GCM) 10K type strain sequencing project: providing services to taxonomists for standard genome sequencing and annotation.</title>
        <authorList>
            <consortium name="The Broad Institute Genomics Platform"/>
            <consortium name="The Broad Institute Genome Sequencing Center for Infectious Disease"/>
            <person name="Wu L."/>
            <person name="Ma J."/>
        </authorList>
    </citation>
    <scope>NUCLEOTIDE SEQUENCE [LARGE SCALE GENOMIC DNA]</scope>
    <source>
        <strain evidence="2">JCM 17656</strain>
    </source>
</reference>
<sequence>MECHNKQPSPPHSGVIKVTVAMDHSTAAKESRSRFARKILKPRRIATLLAAAAIVSSGLLFVDSRRVDSGPDAEDPKCSKVVDRSPGEVASGSRDWAIGQGVASWGDGSTILRCGVDELEPTVNLCVSVDGVDWVLDEERLKETGVSVLTTYGRSPAVEVTYSGGREEVGGVLVELKKSVDRIPQNRKCVGYGETL</sequence>
<evidence type="ECO:0000313" key="1">
    <source>
        <dbReference type="EMBL" id="GAA3540080.1"/>
    </source>
</evidence>
<dbReference type="InterPro" id="IPR021903">
    <property type="entry name" value="DUF3515"/>
</dbReference>
<dbReference type="EMBL" id="BAABCE010000004">
    <property type="protein sequence ID" value="GAA3540080.1"/>
    <property type="molecule type" value="Genomic_DNA"/>
</dbReference>
<gene>
    <name evidence="1" type="ORF">GCM10022295_22740</name>
</gene>
<name>A0ABP6VUL6_9ACTN</name>
<evidence type="ECO:0008006" key="3">
    <source>
        <dbReference type="Google" id="ProtNLM"/>
    </source>
</evidence>
<dbReference type="Pfam" id="PF12028">
    <property type="entry name" value="DUF3515"/>
    <property type="match status" value="1"/>
</dbReference>
<keyword evidence="2" id="KW-1185">Reference proteome</keyword>
<proteinExistence type="predicted"/>
<protein>
    <recommendedName>
        <fullName evidence="3">DUF3515 family protein</fullName>
    </recommendedName>
</protein>